<dbReference type="InterPro" id="IPR051083">
    <property type="entry name" value="GrpII_Intron_Splice-Mob/Def"/>
</dbReference>
<evidence type="ECO:0000256" key="6">
    <source>
        <dbReference type="ARBA" id="ARBA00022918"/>
    </source>
</evidence>
<keyword evidence="12" id="KW-1185">Reference proteome</keyword>
<evidence type="ECO:0000256" key="1">
    <source>
        <dbReference type="ARBA" id="ARBA00012493"/>
    </source>
</evidence>
<dbReference type="GO" id="GO:0003723">
    <property type="term" value="F:RNA binding"/>
    <property type="evidence" value="ECO:0007669"/>
    <property type="project" value="InterPro"/>
</dbReference>
<dbReference type="RefSeq" id="WP_130435062.1">
    <property type="nucleotide sequence ID" value="NZ_SGXF01000003.1"/>
</dbReference>
<keyword evidence="2" id="KW-0808">Transferase</keyword>
<keyword evidence="7" id="KW-0051">Antiviral defense</keyword>
<dbReference type="AlphaFoldDB" id="A0A4Q7PIN6"/>
<reference evidence="11 12" key="1">
    <citation type="submission" date="2019-02" db="EMBL/GenBank/DDBJ databases">
        <title>Genomic Encyclopedia of Type Strains, Phase IV (KMG-IV): sequencing the most valuable type-strain genomes for metagenomic binning, comparative biology and taxonomic classification.</title>
        <authorList>
            <person name="Goeker M."/>
        </authorList>
    </citation>
    <scope>NUCLEOTIDE SEQUENCE [LARGE SCALE GENOMIC DNA]</scope>
    <source>
        <strain evidence="11 12">DSM 29486</strain>
    </source>
</reference>
<dbReference type="OrthoDB" id="9788687at2"/>
<dbReference type="PROSITE" id="PS50878">
    <property type="entry name" value="RT_POL"/>
    <property type="match status" value="1"/>
</dbReference>
<evidence type="ECO:0000313" key="12">
    <source>
        <dbReference type="Proteomes" id="UP000292927"/>
    </source>
</evidence>
<evidence type="ECO:0000256" key="9">
    <source>
        <dbReference type="ARBA" id="ARBA00048173"/>
    </source>
</evidence>
<accession>A0A4Q7PIN6</accession>
<sequence length="333" mass="37628">MSGEEMWKYCTGEQCRDLLRSLDLLRGTGVKQEQEIACLYSLANHAEAHYRRARIPKKNGGVRKLQIPDGMMKKVQRNLLHHVLDGLEPSPYATAYRKGAGLKENAAPHTGKKQILKLDLENFFENITFSLILENVFPSRLFPPAVGVLLTNLCCYRDYLPQGAPVSAAVSNLVMRPFDDYMGSWCGEQGIAYTRYCDDMTFSGDFDARKVKNKAQNFLKVMGFSLNAGKTRLYGQGHRQSVTGVVVNCHPQAARTYRKKLRQDLYYCEKYGVAGHLKRQGRDLGQEDAAGASFRYLQMLAGRAAFVLQVNPEDSWCREAKGRIARLQSELWV</sequence>
<keyword evidence="3" id="KW-0548">Nucleotidyltransferase</keyword>
<evidence type="ECO:0000256" key="8">
    <source>
        <dbReference type="ARBA" id="ARBA00034120"/>
    </source>
</evidence>
<evidence type="ECO:0000259" key="10">
    <source>
        <dbReference type="PROSITE" id="PS50878"/>
    </source>
</evidence>
<evidence type="ECO:0000256" key="5">
    <source>
        <dbReference type="ARBA" id="ARBA00022842"/>
    </source>
</evidence>
<evidence type="ECO:0000256" key="2">
    <source>
        <dbReference type="ARBA" id="ARBA00022679"/>
    </source>
</evidence>
<evidence type="ECO:0000313" key="11">
    <source>
        <dbReference type="EMBL" id="RZT00447.1"/>
    </source>
</evidence>
<comment type="catalytic activity">
    <reaction evidence="9">
        <text>DNA(n) + a 2'-deoxyribonucleoside 5'-triphosphate = DNA(n+1) + diphosphate</text>
        <dbReference type="Rhea" id="RHEA:22508"/>
        <dbReference type="Rhea" id="RHEA-COMP:17339"/>
        <dbReference type="Rhea" id="RHEA-COMP:17340"/>
        <dbReference type="ChEBI" id="CHEBI:33019"/>
        <dbReference type="ChEBI" id="CHEBI:61560"/>
        <dbReference type="ChEBI" id="CHEBI:173112"/>
        <dbReference type="EC" id="2.7.7.49"/>
    </reaction>
</comment>
<protein>
    <recommendedName>
        <fullName evidence="1">RNA-directed DNA polymerase</fullName>
        <ecNumber evidence="1">2.7.7.49</ecNumber>
    </recommendedName>
</protein>
<dbReference type="EC" id="2.7.7.49" evidence="1"/>
<gene>
    <name evidence="11" type="ORF">EV209_1758</name>
</gene>
<dbReference type="Proteomes" id="UP000292927">
    <property type="component" value="Unassembled WGS sequence"/>
</dbReference>
<dbReference type="CDD" id="cd03487">
    <property type="entry name" value="RT_Bac_retron_II"/>
    <property type="match status" value="1"/>
</dbReference>
<dbReference type="PRINTS" id="PR00866">
    <property type="entry name" value="RNADNAPOLMS"/>
</dbReference>
<dbReference type="InterPro" id="IPR043502">
    <property type="entry name" value="DNA/RNA_pol_sf"/>
</dbReference>
<dbReference type="PANTHER" id="PTHR34047:SF7">
    <property type="entry name" value="RNA-DIRECTED DNA POLYMERASE"/>
    <property type="match status" value="1"/>
</dbReference>
<evidence type="ECO:0000256" key="7">
    <source>
        <dbReference type="ARBA" id="ARBA00023118"/>
    </source>
</evidence>
<dbReference type="InterPro" id="IPR000477">
    <property type="entry name" value="RT_dom"/>
</dbReference>
<proteinExistence type="inferred from homology"/>
<dbReference type="PANTHER" id="PTHR34047">
    <property type="entry name" value="NUCLEAR INTRON MATURASE 1, MITOCHONDRIAL-RELATED"/>
    <property type="match status" value="1"/>
</dbReference>
<dbReference type="GO" id="GO:0051607">
    <property type="term" value="P:defense response to virus"/>
    <property type="evidence" value="ECO:0007669"/>
    <property type="project" value="UniProtKB-KW"/>
</dbReference>
<name>A0A4Q7PIN6_9FIRM</name>
<evidence type="ECO:0000256" key="3">
    <source>
        <dbReference type="ARBA" id="ARBA00022695"/>
    </source>
</evidence>
<feature type="domain" description="Reverse transcriptase" evidence="10">
    <location>
        <begin position="36"/>
        <end position="247"/>
    </location>
</feature>
<dbReference type="GO" id="GO:0046872">
    <property type="term" value="F:metal ion binding"/>
    <property type="evidence" value="ECO:0007669"/>
    <property type="project" value="UniProtKB-KW"/>
</dbReference>
<comment type="caution">
    <text evidence="11">The sequence shown here is derived from an EMBL/GenBank/DDBJ whole genome shotgun (WGS) entry which is preliminary data.</text>
</comment>
<dbReference type="Pfam" id="PF00078">
    <property type="entry name" value="RVT_1"/>
    <property type="match status" value="1"/>
</dbReference>
<dbReference type="SUPFAM" id="SSF56672">
    <property type="entry name" value="DNA/RNA polymerases"/>
    <property type="match status" value="1"/>
</dbReference>
<dbReference type="EMBL" id="SGXF01000003">
    <property type="protein sequence ID" value="RZT00447.1"/>
    <property type="molecule type" value="Genomic_DNA"/>
</dbReference>
<organism evidence="11 12">
    <name type="scientific">Cuneatibacter caecimuris</name>
    <dbReference type="NCBI Taxonomy" id="1796618"/>
    <lineage>
        <taxon>Bacteria</taxon>
        <taxon>Bacillati</taxon>
        <taxon>Bacillota</taxon>
        <taxon>Clostridia</taxon>
        <taxon>Lachnospirales</taxon>
        <taxon>Lachnospiraceae</taxon>
        <taxon>Cuneatibacter</taxon>
    </lineage>
</organism>
<keyword evidence="5" id="KW-0460">Magnesium</keyword>
<keyword evidence="4" id="KW-0479">Metal-binding</keyword>
<keyword evidence="6 11" id="KW-0695">RNA-directed DNA polymerase</keyword>
<dbReference type="InterPro" id="IPR000123">
    <property type="entry name" value="Reverse_transcriptase_msDNA"/>
</dbReference>
<evidence type="ECO:0000256" key="4">
    <source>
        <dbReference type="ARBA" id="ARBA00022723"/>
    </source>
</evidence>
<comment type="similarity">
    <text evidence="8">Belongs to the bacterial reverse transcriptase family.</text>
</comment>
<dbReference type="GO" id="GO:0003964">
    <property type="term" value="F:RNA-directed DNA polymerase activity"/>
    <property type="evidence" value="ECO:0007669"/>
    <property type="project" value="UniProtKB-KW"/>
</dbReference>